<evidence type="ECO:0000313" key="6">
    <source>
        <dbReference type="Proteomes" id="UP000016646"/>
    </source>
</evidence>
<dbReference type="Proteomes" id="UP000016646">
    <property type="component" value="Unassembled WGS sequence"/>
</dbReference>
<dbReference type="Proteomes" id="UP000016412">
    <property type="component" value="Unassembled WGS sequence"/>
</dbReference>
<organism evidence="3 5">
    <name type="scientific">Treponema socranskii subsp. socranskii VPI DR56BR1116 = ATCC 35536</name>
    <dbReference type="NCBI Taxonomy" id="1125725"/>
    <lineage>
        <taxon>Bacteria</taxon>
        <taxon>Pseudomonadati</taxon>
        <taxon>Spirochaetota</taxon>
        <taxon>Spirochaetia</taxon>
        <taxon>Spirochaetales</taxon>
        <taxon>Treponemataceae</taxon>
        <taxon>Treponema</taxon>
    </lineage>
</organism>
<name>U2KZP2_TRESO</name>
<gene>
    <name evidence="4" type="ORF">HMPREF0860_0385</name>
    <name evidence="3" type="ORF">HMPREF1325_2599</name>
</gene>
<dbReference type="RefSeq" id="WP_021330638.1">
    <property type="nucleotide sequence ID" value="NZ_AUZJ01000043.1"/>
</dbReference>
<feature type="transmembrane region" description="Helical" evidence="1">
    <location>
        <begin position="160"/>
        <end position="181"/>
    </location>
</feature>
<comment type="caution">
    <text evidence="3">The sequence shown here is derived from an EMBL/GenBank/DDBJ whole genome shotgun (WGS) entry which is preliminary data.</text>
</comment>
<dbReference type="EMBL" id="AVQI01000084">
    <property type="protein sequence ID" value="ERJ97772.1"/>
    <property type="molecule type" value="Genomic_DNA"/>
</dbReference>
<dbReference type="STRING" id="1125725.HMPREF1325_2599"/>
<evidence type="ECO:0000313" key="4">
    <source>
        <dbReference type="EMBL" id="ERJ97772.1"/>
    </source>
</evidence>
<evidence type="ECO:0000256" key="2">
    <source>
        <dbReference type="SAM" id="SignalP"/>
    </source>
</evidence>
<dbReference type="EMBL" id="AUZJ01000043">
    <property type="protein sequence ID" value="ERF60239.1"/>
    <property type="molecule type" value="Genomic_DNA"/>
</dbReference>
<evidence type="ECO:0000256" key="1">
    <source>
        <dbReference type="SAM" id="Phobius"/>
    </source>
</evidence>
<proteinExistence type="predicted"/>
<evidence type="ECO:0000313" key="5">
    <source>
        <dbReference type="Proteomes" id="UP000016412"/>
    </source>
</evidence>
<protein>
    <recommendedName>
        <fullName evidence="7">MxaA protein</fullName>
    </recommendedName>
</protein>
<feature type="chain" id="PRO_5004629834" description="MxaA protein" evidence="2">
    <location>
        <begin position="17"/>
        <end position="333"/>
    </location>
</feature>
<dbReference type="OrthoDB" id="362994at2"/>
<sequence length="333" mass="37371">MKTLLIFLCIAICANAASFTESDTMQIVMPKTIYVGDTAELRYTFRSAVDFFADMSDASLSREIALESLPFQTDTDDYTILDASLDRNGLLYTLRFTFIPWNTGAIDFPMFDISAAVYGGGAHPFIVDVQSVEVSSILQDQDDADLRASMGPLLLPGTMYVLYAAAVLSIVLFILLIRLVVTWQSVYEAYATRKLLRSYAKNAKELYRRLKRLDRAGGKTNDAEFCTELQQLIRHYLDFRFGYRFSAVSSSAIMDTFDKIMAGTMSEKSQSGAMSLAAVLRRTDYVRYARGSIDSKKEPAEQFAADLKTDERASLIRIVRDAVERFEGAARRD</sequence>
<evidence type="ECO:0000313" key="3">
    <source>
        <dbReference type="EMBL" id="ERF60239.1"/>
    </source>
</evidence>
<keyword evidence="1" id="KW-0812">Transmembrane</keyword>
<dbReference type="AlphaFoldDB" id="U2KZP2"/>
<keyword evidence="6" id="KW-1185">Reference proteome</keyword>
<dbReference type="PATRIC" id="fig|1125725.3.peg.1771"/>
<keyword evidence="2" id="KW-0732">Signal</keyword>
<evidence type="ECO:0008006" key="7">
    <source>
        <dbReference type="Google" id="ProtNLM"/>
    </source>
</evidence>
<feature type="signal peptide" evidence="2">
    <location>
        <begin position="1"/>
        <end position="16"/>
    </location>
</feature>
<reference evidence="5 6" key="1">
    <citation type="submission" date="2013-08" db="EMBL/GenBank/DDBJ databases">
        <authorList>
            <person name="Durkin A.S."/>
            <person name="Haft D.R."/>
            <person name="McCorrison J."/>
            <person name="Torralba M."/>
            <person name="Gillis M."/>
            <person name="Haft D.H."/>
            <person name="Methe B."/>
            <person name="Sutton G."/>
            <person name="Nelson K.E."/>
        </authorList>
    </citation>
    <scope>NUCLEOTIDE SEQUENCE [LARGE SCALE GENOMIC DNA]</scope>
    <source>
        <strain evidence="4 6">ATCC 35536</strain>
        <strain evidence="3 5">VPI DR56BR1116</strain>
    </source>
</reference>
<dbReference type="eggNOG" id="ENOG5033HFX">
    <property type="taxonomic scope" value="Bacteria"/>
</dbReference>
<keyword evidence="1" id="KW-0472">Membrane</keyword>
<keyword evidence="1" id="KW-1133">Transmembrane helix</keyword>
<accession>U2KZP2</accession>